<evidence type="ECO:0000313" key="5">
    <source>
        <dbReference type="Proteomes" id="UP000778523"/>
    </source>
</evidence>
<dbReference type="RefSeq" id="WP_170021914.1">
    <property type="nucleotide sequence ID" value="NZ_JABCSC020000002.1"/>
</dbReference>
<reference evidence="4 5" key="1">
    <citation type="submission" date="2020-06" db="EMBL/GenBank/DDBJ databases">
        <title>Draft genome of Uliginosibacterium sp. IMCC34675.</title>
        <authorList>
            <person name="Song J."/>
        </authorList>
    </citation>
    <scope>NUCLEOTIDE SEQUENCE [LARGE SCALE GENOMIC DNA]</scope>
    <source>
        <strain evidence="4 5">IMCC34675</strain>
    </source>
</reference>
<dbReference type="InterPro" id="IPR000160">
    <property type="entry name" value="GGDEF_dom"/>
</dbReference>
<organism evidence="4 5">
    <name type="scientific">Uliginosibacterium aquaticum</name>
    <dbReference type="NCBI Taxonomy" id="2731212"/>
    <lineage>
        <taxon>Bacteria</taxon>
        <taxon>Pseudomonadati</taxon>
        <taxon>Pseudomonadota</taxon>
        <taxon>Betaproteobacteria</taxon>
        <taxon>Rhodocyclales</taxon>
        <taxon>Zoogloeaceae</taxon>
        <taxon>Uliginosibacterium</taxon>
    </lineage>
</organism>
<dbReference type="EMBL" id="JABCSC020000002">
    <property type="protein sequence ID" value="NSL55530.1"/>
    <property type="molecule type" value="Genomic_DNA"/>
</dbReference>
<dbReference type="NCBIfam" id="TIGR00254">
    <property type="entry name" value="GGDEF"/>
    <property type="match status" value="1"/>
</dbReference>
<evidence type="ECO:0000259" key="3">
    <source>
        <dbReference type="PROSITE" id="PS50887"/>
    </source>
</evidence>
<dbReference type="Pfam" id="PF00990">
    <property type="entry name" value="GGDEF"/>
    <property type="match status" value="1"/>
</dbReference>
<dbReference type="PANTHER" id="PTHR44757">
    <property type="entry name" value="DIGUANYLATE CYCLASE DGCP"/>
    <property type="match status" value="1"/>
</dbReference>
<feature type="domain" description="PAC" evidence="2">
    <location>
        <begin position="274"/>
        <end position="325"/>
    </location>
</feature>
<dbReference type="PANTHER" id="PTHR44757:SF2">
    <property type="entry name" value="BIOFILM ARCHITECTURE MAINTENANCE PROTEIN MBAA"/>
    <property type="match status" value="1"/>
</dbReference>
<name>A0ABX2IN32_9RHOO</name>
<dbReference type="SUPFAM" id="SSF55073">
    <property type="entry name" value="Nucleotide cyclase"/>
    <property type="match status" value="1"/>
</dbReference>
<dbReference type="Gene3D" id="3.30.70.270">
    <property type="match status" value="1"/>
</dbReference>
<dbReference type="InterPro" id="IPR052155">
    <property type="entry name" value="Biofilm_reg_signaling"/>
</dbReference>
<protein>
    <submittedName>
        <fullName evidence="4">Diguanylate cyclase</fullName>
    </submittedName>
</protein>
<dbReference type="InterPro" id="IPR000014">
    <property type="entry name" value="PAS"/>
</dbReference>
<evidence type="ECO:0000313" key="4">
    <source>
        <dbReference type="EMBL" id="NSL55530.1"/>
    </source>
</evidence>
<feature type="domain" description="PAS" evidence="1">
    <location>
        <begin position="201"/>
        <end position="271"/>
    </location>
</feature>
<dbReference type="Proteomes" id="UP000778523">
    <property type="component" value="Unassembled WGS sequence"/>
</dbReference>
<dbReference type="SMART" id="SM00091">
    <property type="entry name" value="PAS"/>
    <property type="match status" value="3"/>
</dbReference>
<gene>
    <name evidence="4" type="ORF">HJ583_010880</name>
</gene>
<dbReference type="PROSITE" id="PS50112">
    <property type="entry name" value="PAS"/>
    <property type="match status" value="3"/>
</dbReference>
<dbReference type="NCBIfam" id="TIGR00229">
    <property type="entry name" value="sensory_box"/>
    <property type="match status" value="1"/>
</dbReference>
<sequence>MNLLSSIREIAVLAALPALLVALALFFAWPPTLALPLLLLTAVLSALLRLTQLRRQHAVQSERQQAFMQRLIDVIPQPVYVKDSAARYLMVNQSLANRLGREPAELIGCDSCSFLSDTELIAHTRQEDAAALSGARITAELHDTDPLSGKPRDRLIMKGTCLNAEGKPVIVGANFDITHWREAEQALQAVLQREQAQQLETRAWLQRLIDVIPYPIYVKDADSHYQLVNQAFEKDKGLPGAELIGRTGVGPVHPDRLAQVLTEDAKVLRGEPLRKEEHRAHARTGAEVFRIITKGVCTDERGNTVIVGAHVDITELRQAQRHLQEALERETGLRQRTEAFLQRLVDVIPDPVYIKDSNSRYLLVNEAFAEYRQLDRDFILGPNFPFHGPTTPARAQSEREDQAVLGGQEVVKEEHTIRKGTGEEVFRIVRKRRSVFFDGRPVVIGIDHNITRWRVAERELQQLAQEDGLTGLANRRHFHHEAERAIDLAQRYQQALSLILIDLDHFKQINDLYGHHAGDLVLVETVRRLREGLRRADFPGRWGGEEFIILLPHTELAEAVQVAERLRAAVGDSLLQIEGRQLAITLSAGVAQRRIGEGLESFIARADSALYVAKNEGRNRVLAEARPADMDSRATVY</sequence>
<dbReference type="SMART" id="SM00267">
    <property type="entry name" value="GGDEF"/>
    <property type="match status" value="1"/>
</dbReference>
<dbReference type="CDD" id="cd00130">
    <property type="entry name" value="PAS"/>
    <property type="match status" value="1"/>
</dbReference>
<comment type="caution">
    <text evidence="4">The sequence shown here is derived from an EMBL/GenBank/DDBJ whole genome shotgun (WGS) entry which is preliminary data.</text>
</comment>
<feature type="domain" description="PAS" evidence="1">
    <location>
        <begin position="337"/>
        <end position="381"/>
    </location>
</feature>
<dbReference type="PROSITE" id="PS50113">
    <property type="entry name" value="PAC"/>
    <property type="match status" value="1"/>
</dbReference>
<accession>A0ABX2IN32</accession>
<dbReference type="CDD" id="cd01949">
    <property type="entry name" value="GGDEF"/>
    <property type="match status" value="1"/>
</dbReference>
<dbReference type="InterPro" id="IPR043128">
    <property type="entry name" value="Rev_trsase/Diguanyl_cyclase"/>
</dbReference>
<dbReference type="PROSITE" id="PS50887">
    <property type="entry name" value="GGDEF"/>
    <property type="match status" value="1"/>
</dbReference>
<proteinExistence type="predicted"/>
<dbReference type="Pfam" id="PF08448">
    <property type="entry name" value="PAS_4"/>
    <property type="match status" value="3"/>
</dbReference>
<evidence type="ECO:0000259" key="2">
    <source>
        <dbReference type="PROSITE" id="PS50113"/>
    </source>
</evidence>
<feature type="domain" description="GGDEF" evidence="3">
    <location>
        <begin position="494"/>
        <end position="626"/>
    </location>
</feature>
<dbReference type="InterPro" id="IPR013656">
    <property type="entry name" value="PAS_4"/>
</dbReference>
<feature type="domain" description="PAS" evidence="1">
    <location>
        <begin position="64"/>
        <end position="108"/>
    </location>
</feature>
<dbReference type="InterPro" id="IPR029787">
    <property type="entry name" value="Nucleotide_cyclase"/>
</dbReference>
<dbReference type="InterPro" id="IPR035965">
    <property type="entry name" value="PAS-like_dom_sf"/>
</dbReference>
<keyword evidence="5" id="KW-1185">Reference proteome</keyword>
<evidence type="ECO:0000259" key="1">
    <source>
        <dbReference type="PROSITE" id="PS50112"/>
    </source>
</evidence>
<dbReference type="SUPFAM" id="SSF55785">
    <property type="entry name" value="PYP-like sensor domain (PAS domain)"/>
    <property type="match status" value="3"/>
</dbReference>
<dbReference type="InterPro" id="IPR000700">
    <property type="entry name" value="PAS-assoc_C"/>
</dbReference>
<dbReference type="Gene3D" id="3.30.450.20">
    <property type="entry name" value="PAS domain"/>
    <property type="match status" value="3"/>
</dbReference>